<organism evidence="2 3">
    <name type="scientific">Nesterenkonia halobia</name>
    <dbReference type="NCBI Taxonomy" id="37922"/>
    <lineage>
        <taxon>Bacteria</taxon>
        <taxon>Bacillati</taxon>
        <taxon>Actinomycetota</taxon>
        <taxon>Actinomycetes</taxon>
        <taxon>Micrococcales</taxon>
        <taxon>Micrococcaceae</taxon>
        <taxon>Nesterenkonia</taxon>
    </lineage>
</organism>
<keyword evidence="3" id="KW-1185">Reference proteome</keyword>
<feature type="region of interest" description="Disordered" evidence="1">
    <location>
        <begin position="1"/>
        <end position="23"/>
    </location>
</feature>
<evidence type="ECO:0008006" key="4">
    <source>
        <dbReference type="Google" id="ProtNLM"/>
    </source>
</evidence>
<name>A0ABP6RIN2_9MICC</name>
<reference evidence="3" key="1">
    <citation type="journal article" date="2019" name="Int. J. Syst. Evol. Microbiol.">
        <title>The Global Catalogue of Microorganisms (GCM) 10K type strain sequencing project: providing services to taxonomists for standard genome sequencing and annotation.</title>
        <authorList>
            <consortium name="The Broad Institute Genomics Platform"/>
            <consortium name="The Broad Institute Genome Sequencing Center for Infectious Disease"/>
            <person name="Wu L."/>
            <person name="Ma J."/>
        </authorList>
    </citation>
    <scope>NUCLEOTIDE SEQUENCE [LARGE SCALE GENOMIC DNA]</scope>
    <source>
        <strain evidence="3">JCM 11483</strain>
    </source>
</reference>
<feature type="compositionally biased region" description="Low complexity" evidence="1">
    <location>
        <begin position="1"/>
        <end position="18"/>
    </location>
</feature>
<evidence type="ECO:0000313" key="3">
    <source>
        <dbReference type="Proteomes" id="UP001501736"/>
    </source>
</evidence>
<feature type="region of interest" description="Disordered" evidence="1">
    <location>
        <begin position="48"/>
        <end position="67"/>
    </location>
</feature>
<dbReference type="Proteomes" id="UP001501736">
    <property type="component" value="Unassembled WGS sequence"/>
</dbReference>
<protein>
    <recommendedName>
        <fullName evidence="4">PknH-like extracellular domain-containing protein</fullName>
    </recommendedName>
</protein>
<sequence>MSRWSTIPSTIPSTTPSTGPRARRRGAVVMPLLAGAVLLTGCGAGEGDAAADGSSGEDSPPAGSEEQLAAAEAAMTRAASFGFDQAGYATVEAVEQFREQADETLAGDAAEDVDPASCADPLAAVDWAPLLLDADVARVDFGSETFTGTGSLEIAEASEDAAGERVAEHVARVEQLLDACREVSYTQSEQDFALEFDGVDGVVEPQDSAEPETTTAYRWSREFAGGAEQTEETEGAEDGGTTAAQILLTRRGEDVVMVSFIGEPAAGSAEFTTMAEALAAETLDGLAD</sequence>
<comment type="caution">
    <text evidence="2">The sequence shown here is derived from an EMBL/GenBank/DDBJ whole genome shotgun (WGS) entry which is preliminary data.</text>
</comment>
<evidence type="ECO:0000313" key="2">
    <source>
        <dbReference type="EMBL" id="GAA3286434.1"/>
    </source>
</evidence>
<accession>A0ABP6RIN2</accession>
<dbReference type="RefSeq" id="WP_344721131.1">
    <property type="nucleotide sequence ID" value="NZ_BAAAYG010000009.1"/>
</dbReference>
<gene>
    <name evidence="2" type="ORF">GCM10020260_21180</name>
</gene>
<evidence type="ECO:0000256" key="1">
    <source>
        <dbReference type="SAM" id="MobiDB-lite"/>
    </source>
</evidence>
<proteinExistence type="predicted"/>
<dbReference type="EMBL" id="BAAAYG010000009">
    <property type="protein sequence ID" value="GAA3286434.1"/>
    <property type="molecule type" value="Genomic_DNA"/>
</dbReference>